<evidence type="ECO:0000259" key="4">
    <source>
        <dbReference type="PROSITE" id="PS51186"/>
    </source>
</evidence>
<dbReference type="Proteomes" id="UP001189624">
    <property type="component" value="Chromosome 1"/>
</dbReference>
<dbReference type="PANTHER" id="PTHR45910">
    <property type="entry name" value="N-ALPHA-ACETYLTRANSFERASE 20"/>
    <property type="match status" value="1"/>
</dbReference>
<dbReference type="Gene3D" id="3.40.630.30">
    <property type="match status" value="1"/>
</dbReference>
<dbReference type="PROSITE" id="PS51186">
    <property type="entry name" value="GNAT"/>
    <property type="match status" value="1"/>
</dbReference>
<dbReference type="CDD" id="cd04301">
    <property type="entry name" value="NAT_SF"/>
    <property type="match status" value="1"/>
</dbReference>
<feature type="domain" description="N-acetyltransferase" evidence="4">
    <location>
        <begin position="2"/>
        <end position="151"/>
    </location>
</feature>
<evidence type="ECO:0000313" key="5">
    <source>
        <dbReference type="EMBL" id="CAJ1904781.1"/>
    </source>
</evidence>
<proteinExistence type="inferred from homology"/>
<evidence type="ECO:0000313" key="6">
    <source>
        <dbReference type="Proteomes" id="UP001189624"/>
    </source>
</evidence>
<protein>
    <recommendedName>
        <fullName evidence="4">N-acetyltransferase domain-containing protein</fullName>
    </recommendedName>
</protein>
<name>A0AA86RYF9_9FABA</name>
<dbReference type="SUPFAM" id="SSF55729">
    <property type="entry name" value="Acyl-CoA N-acyltransferases (Nat)"/>
    <property type="match status" value="1"/>
</dbReference>
<dbReference type="PANTHER" id="PTHR45910:SF1">
    <property type="entry name" value="N-ALPHA-ACETYLTRANSFERASE 20"/>
    <property type="match status" value="1"/>
</dbReference>
<keyword evidence="6" id="KW-1185">Reference proteome</keyword>
<keyword evidence="1" id="KW-0808">Transferase</keyword>
<dbReference type="InterPro" id="IPR000182">
    <property type="entry name" value="GNAT_dom"/>
</dbReference>
<dbReference type="AlphaFoldDB" id="A0AA86RYF9"/>
<accession>A0AA86RYF9</accession>
<dbReference type="GO" id="GO:0004596">
    <property type="term" value="F:protein-N-terminal amino-acid acetyltransferase activity"/>
    <property type="evidence" value="ECO:0007669"/>
    <property type="project" value="TreeGrafter"/>
</dbReference>
<evidence type="ECO:0000256" key="3">
    <source>
        <dbReference type="ARBA" id="ARBA00025786"/>
    </source>
</evidence>
<dbReference type="GO" id="GO:0031416">
    <property type="term" value="C:NatB complex"/>
    <property type="evidence" value="ECO:0007669"/>
    <property type="project" value="TreeGrafter"/>
</dbReference>
<dbReference type="EMBL" id="OY731398">
    <property type="protein sequence ID" value="CAJ1904781.1"/>
    <property type="molecule type" value="Genomic_DNA"/>
</dbReference>
<comment type="similarity">
    <text evidence="3">Belongs to the acetyltransferase family. ARD1 subfamily.</text>
</comment>
<dbReference type="Gramene" id="rna-AYBTSS11_LOCUS3267">
    <property type="protein sequence ID" value="CAJ1904781.1"/>
    <property type="gene ID" value="gene-AYBTSS11_LOCUS3267"/>
</dbReference>
<evidence type="ECO:0000256" key="2">
    <source>
        <dbReference type="ARBA" id="ARBA00023315"/>
    </source>
</evidence>
<evidence type="ECO:0000256" key="1">
    <source>
        <dbReference type="ARBA" id="ARBA00022679"/>
    </source>
</evidence>
<dbReference type="InterPro" id="IPR016181">
    <property type="entry name" value="Acyl_CoA_acyltransferase"/>
</dbReference>
<gene>
    <name evidence="5" type="ORF">AYBTSS11_LOCUS3267</name>
</gene>
<dbReference type="Pfam" id="PF00583">
    <property type="entry name" value="Acetyltransf_1"/>
    <property type="match status" value="1"/>
</dbReference>
<keyword evidence="2" id="KW-0012">Acyltransferase</keyword>
<sequence>MTTIHRFCCNDLLRFASVNLDHLTETFNMSFYMTYLARWPDYFHVAEGPGNRIMGYIMGKVEGQGESWHGHVTAVTVAPEYRRQQLAKKLMNLLEDISDNIDKAYFVDLFVRASNAPAIKMYDKLGYVIYRRVLRYYSGEEDGLDMRKALSRDVEKKSIIPLKRPVTPDELESVDALDEKRISSLKDFIGLIINEVVLLEQWSKLLLKTSFVSHADLYFSLCLYSLFTHTDLGVPPYYKGPNTAGPANIAGPAGERTQQ</sequence>
<dbReference type="InterPro" id="IPR051646">
    <property type="entry name" value="NatB_acetyltransferase_subunit"/>
</dbReference>
<reference evidence="5" key="1">
    <citation type="submission" date="2023-10" db="EMBL/GenBank/DDBJ databases">
        <authorList>
            <person name="Domelevo Entfellner J.-B."/>
        </authorList>
    </citation>
    <scope>NUCLEOTIDE SEQUENCE</scope>
</reference>
<organism evidence="5 6">
    <name type="scientific">Sphenostylis stenocarpa</name>
    <dbReference type="NCBI Taxonomy" id="92480"/>
    <lineage>
        <taxon>Eukaryota</taxon>
        <taxon>Viridiplantae</taxon>
        <taxon>Streptophyta</taxon>
        <taxon>Embryophyta</taxon>
        <taxon>Tracheophyta</taxon>
        <taxon>Spermatophyta</taxon>
        <taxon>Magnoliopsida</taxon>
        <taxon>eudicotyledons</taxon>
        <taxon>Gunneridae</taxon>
        <taxon>Pentapetalae</taxon>
        <taxon>rosids</taxon>
        <taxon>fabids</taxon>
        <taxon>Fabales</taxon>
        <taxon>Fabaceae</taxon>
        <taxon>Papilionoideae</taxon>
        <taxon>50 kb inversion clade</taxon>
        <taxon>NPAAA clade</taxon>
        <taxon>indigoferoid/millettioid clade</taxon>
        <taxon>Phaseoleae</taxon>
        <taxon>Sphenostylis</taxon>
    </lineage>
</organism>
<dbReference type="FunFam" id="3.40.630.30:FF:000034">
    <property type="entry name" value="N-alpha-acetyltransferase 20"/>
    <property type="match status" value="1"/>
</dbReference>